<name>A0A975T111_9ACTN</name>
<gene>
    <name evidence="2" type="ORF">KRR39_07620</name>
</gene>
<dbReference type="RefSeq" id="WP_216941448.1">
    <property type="nucleotide sequence ID" value="NZ_CP077062.1"/>
</dbReference>
<evidence type="ECO:0000313" key="2">
    <source>
        <dbReference type="EMBL" id="QWZ09602.1"/>
    </source>
</evidence>
<dbReference type="Proteomes" id="UP000683575">
    <property type="component" value="Chromosome"/>
</dbReference>
<dbReference type="EMBL" id="CP077062">
    <property type="protein sequence ID" value="QWZ09602.1"/>
    <property type="molecule type" value="Genomic_DNA"/>
</dbReference>
<organism evidence="2 3">
    <name type="scientific">Nocardioides panacis</name>
    <dbReference type="NCBI Taxonomy" id="2849501"/>
    <lineage>
        <taxon>Bacteria</taxon>
        <taxon>Bacillati</taxon>
        <taxon>Actinomycetota</taxon>
        <taxon>Actinomycetes</taxon>
        <taxon>Propionibacteriales</taxon>
        <taxon>Nocardioidaceae</taxon>
        <taxon>Nocardioides</taxon>
    </lineage>
</organism>
<evidence type="ECO:0000256" key="1">
    <source>
        <dbReference type="SAM" id="MobiDB-lite"/>
    </source>
</evidence>
<feature type="region of interest" description="Disordered" evidence="1">
    <location>
        <begin position="27"/>
        <end position="52"/>
    </location>
</feature>
<sequence length="210" mass="22878">MRLFAAIVPPRPVLDEVRAVVDSVRPASEPAPKRGLFSRGGGRGPVVEDETNDELTQPPVELMYLPLTGFGNVTLGDSVHLAKALRNEALTWAPATLHVAGGTALEFKGDESVWAKLDGDIDALNTIGRGVPQVVQRLGFFVDRRQFRPWLEVGTITDTTTAPYLQAVVDALEAFHGRSWEVDAISLMKGLPDEGPDAFEELERMPLAPR</sequence>
<reference evidence="2" key="1">
    <citation type="submission" date="2021-06" db="EMBL/GenBank/DDBJ databases">
        <title>Complete genome sequence of Nocardioides sp. G188.</title>
        <authorList>
            <person name="Im W.-T."/>
        </authorList>
    </citation>
    <scope>NUCLEOTIDE SEQUENCE</scope>
    <source>
        <strain evidence="2">G188</strain>
    </source>
</reference>
<dbReference type="AlphaFoldDB" id="A0A975T111"/>
<keyword evidence="3" id="KW-1185">Reference proteome</keyword>
<protein>
    <submittedName>
        <fullName evidence="2">Uncharacterized protein</fullName>
    </submittedName>
</protein>
<proteinExistence type="predicted"/>
<dbReference type="KEGG" id="nps:KRR39_07620"/>
<evidence type="ECO:0000313" key="3">
    <source>
        <dbReference type="Proteomes" id="UP000683575"/>
    </source>
</evidence>
<accession>A0A975T111</accession>